<dbReference type="Pfam" id="PF07714">
    <property type="entry name" value="PK_Tyr_Ser-Thr"/>
    <property type="match status" value="1"/>
</dbReference>
<dbReference type="InterPro" id="IPR000742">
    <property type="entry name" value="EGF"/>
</dbReference>
<feature type="binding site" evidence="4">
    <location>
        <position position="1723"/>
    </location>
    <ligand>
        <name>ATP</name>
        <dbReference type="ChEBI" id="CHEBI:30616"/>
    </ligand>
</feature>
<gene>
    <name evidence="7" type="ORF">EIN_217900</name>
</gene>
<dbReference type="RefSeq" id="XP_004262096.1">
    <property type="nucleotide sequence ID" value="XM_004262048.1"/>
</dbReference>
<keyword evidence="3 4" id="KW-0067">ATP-binding</keyword>
<dbReference type="EMBL" id="KB206139">
    <property type="protein sequence ID" value="ELP95325.1"/>
    <property type="molecule type" value="Genomic_DNA"/>
</dbReference>
<keyword evidence="7" id="KW-0418">Kinase</keyword>
<evidence type="ECO:0000256" key="4">
    <source>
        <dbReference type="PROSITE-ProRule" id="PRU10141"/>
    </source>
</evidence>
<proteinExistence type="predicted"/>
<dbReference type="Gene3D" id="2.10.220.10">
    <property type="entry name" value="Hormone Receptor, Insulin-like Growth Factor Receptor 1, Chain A, domain 2"/>
    <property type="match status" value="1"/>
</dbReference>
<dbReference type="Proteomes" id="UP000014680">
    <property type="component" value="Unassembled WGS sequence"/>
</dbReference>
<dbReference type="SMART" id="SM00181">
    <property type="entry name" value="EGF"/>
    <property type="match status" value="5"/>
</dbReference>
<keyword evidence="5" id="KW-0812">Transmembrane</keyword>
<dbReference type="GO" id="GO:0005524">
    <property type="term" value="F:ATP binding"/>
    <property type="evidence" value="ECO:0007669"/>
    <property type="project" value="UniProtKB-UniRule"/>
</dbReference>
<evidence type="ECO:0000256" key="5">
    <source>
        <dbReference type="SAM" id="Phobius"/>
    </source>
</evidence>
<evidence type="ECO:0000256" key="1">
    <source>
        <dbReference type="ARBA" id="ARBA00022527"/>
    </source>
</evidence>
<dbReference type="PROSITE" id="PS00108">
    <property type="entry name" value="PROTEIN_KINASE_ST"/>
    <property type="match status" value="1"/>
</dbReference>
<keyword evidence="5" id="KW-0472">Membrane</keyword>
<keyword evidence="5" id="KW-1133">Transmembrane helix</keyword>
<evidence type="ECO:0000313" key="8">
    <source>
        <dbReference type="Proteomes" id="UP000014680"/>
    </source>
</evidence>
<dbReference type="VEuPathDB" id="AmoebaDB:EIN_217900"/>
<evidence type="ECO:0000313" key="7">
    <source>
        <dbReference type="EMBL" id="ELP95325.1"/>
    </source>
</evidence>
<feature type="transmembrane region" description="Helical" evidence="5">
    <location>
        <begin position="1882"/>
        <end position="1899"/>
    </location>
</feature>
<dbReference type="PANTHER" id="PTHR45756">
    <property type="entry name" value="PALMITOYLTRANSFERASE"/>
    <property type="match status" value="1"/>
</dbReference>
<dbReference type="PRINTS" id="PR00109">
    <property type="entry name" value="TYRKINASE"/>
</dbReference>
<dbReference type="SMART" id="SM00261">
    <property type="entry name" value="FU"/>
    <property type="match status" value="6"/>
</dbReference>
<dbReference type="Gene3D" id="3.30.200.20">
    <property type="entry name" value="Phosphorylase Kinase, domain 1"/>
    <property type="match status" value="1"/>
</dbReference>
<organism evidence="7 8">
    <name type="scientific">Entamoeba invadens IP1</name>
    <dbReference type="NCBI Taxonomy" id="370355"/>
    <lineage>
        <taxon>Eukaryota</taxon>
        <taxon>Amoebozoa</taxon>
        <taxon>Evosea</taxon>
        <taxon>Archamoebae</taxon>
        <taxon>Mastigamoebida</taxon>
        <taxon>Entamoebidae</taxon>
        <taxon>Entamoeba</taxon>
    </lineage>
</organism>
<feature type="domain" description="Protein kinase" evidence="6">
    <location>
        <begin position="1695"/>
        <end position="1958"/>
    </location>
</feature>
<protein>
    <submittedName>
        <fullName evidence="7">Protein serine/threonine kinase, putative</fullName>
        <ecNumber evidence="7">2.7.11.25</ecNumber>
    </submittedName>
</protein>
<dbReference type="InterPro" id="IPR001245">
    <property type="entry name" value="Ser-Thr/Tyr_kinase_cat_dom"/>
</dbReference>
<dbReference type="SUPFAM" id="SSF56112">
    <property type="entry name" value="Protein kinase-like (PK-like)"/>
    <property type="match status" value="1"/>
</dbReference>
<name>L7FQS2_ENTIV</name>
<dbReference type="SMART" id="SM00220">
    <property type="entry name" value="S_TKc"/>
    <property type="match status" value="1"/>
</dbReference>
<sequence length="1958" mass="221644">MKYYYYLDKLEKKMNVVFLILFIGAFSTYCNTYEDQGNIYWCDNGNQNGFSIISYTNGNYILNIFSVSATSITFTPNNDSTVRLPDVRFNGGSYSKVVLQTDNSKQPFTVHNLNIDKLILDFKWINTEFTQIDTTINARVFLYNKPTFIKSMINERMYLVFKTKFNDTNNLYVNIDFTSSVFDVYPIIGFISSIPMLDDYFLNKTCVYLFSGNAVTIKNVYLQDSKFLITNYGVLSICKRDNYNRFVLQKQPVTYTNDCSCKMLNGNVAMQTTLFNYPDCIYNSSYLDLYTTYTDTTTTIGDLNMWNTIIFMKSYQSLIIGTDIILTLNKLFVIQGGCYINGLVKIEKQIHSQNRIPIYFETTPTFGYTTNYLTNDVIFYYKTKSSSFDSITSVTKCEHAVMHSNSDCSTSQKCYLNGSSTVTTANTYNGKTNLFCGLNTLPFLFDLVFSSTFGGSYKISGESYWNQLYCLATSCNLSSTKVIDIKKIVVDNTFGDLILNTEIIIENYEITTTKTYNVTMNMDITTLKIDIQNNMNTNILFVIKNGTLAIKNIEIGSSVITCIDIVSSKTSITEYSSVTINNSNYKVMTDLLSQRLLRICPTNNENSTIACIEKASPIATSITSDYKYPHCPCTQSNCVVQFSGDVFNLQNVQLQGTLMMKYHSSSVEPNIINVNNINFLKTEYGMNNVIHLYKSVHVEFGKLTKYDSTQVLKFDSPFVVDGTNMLKCALFAEVHFTNQQFTIDSLRIAKDTVTSVVEDTVNNFNIKEIISTNQISAKGTPLFITKPSQMQLSVDVSDYNDVLNYVYPVMFTYNRTVINKNLKCDGQVIFMGNSQYSDCQKYGCGEHVCYYSNVFYQRNFPSLVDYSCPPSKNNEGVKSSIYVTSSGAILKMTKSVDEIILMASSTINTPVGTFVLRSEKSNYVAIFTNTNKNVISINDTSTSFKITASGDCVVITQKLGITESSDTQIYIKNDGMCDAFYFNENKKCIQCKTGKLFGNTCYDVSSVSNCKNLNKNFGCEDCKIGYGNLIYSCNSCGSNCNRCVSNTLRNSFTCIECKNGYYLKNGKCETYDNTNTKLFSLNYTILCHSGYYSTVTSCEKCIDNNCDVCVENGMRCVICNTKYYLENGKCIPYKEGTVYSQDFVTCEKGYYVNIIQNKETKCTKCSETYGENCETCNSKRCSKCTKGVLDLNGFCTLNSGCEIIENGMCVRCQAELNTRYFNGAKCVLCDKSVNCTKCEFNKCVECSENSYLYDGECHSTINKNCEIISTTNNFCLSCPNGFYLNSQKTCMSCGNNCSVCSLESVSSTRSFKLDDASVKQNDLTLVCKLCKGGYAFKEYTTICLDSKETTENCKNAIPGTSSSGCAVCMDGYYRDNVICKPCISNCQFCNTNSTCLGCASEYFLLTNSTRCVPNSENINCKKVLPNGCDTCNDGFFVDKQFCTSCDSITPFCVNCNTHSGQCTSCVSNYILSGQSCVLFSTIEHCKKEHNSKCSKCSFWYIPSEDGDHCDTHAVWWFILIWVLFVIIVVIIVTLIICFSVKYIMQYMKLEEQREKTAIFDMNKSNISFMKLGTSRVMVNKHQIELLGDDKIEIPVTEESRELICIGNGDKTAIKVQFSFKEKSDKYTIRTTPELFVIPSGKAAEFEIFVTPLCTCTVTDKLVLVSVNMKKGTPEMNEIPIRFQTVISSRLDYEEVVEEKKIGEGSFGVVYKGTYRRNIVAIKKMKNEGCTRQQIEEFEKEVKMLEKFRSDYIVHFYGAVFVPKRICLVTEFADFGSLQDLMNHKKSEEIEMNVRIKYMLDASKAIFYLHENGILHRDIKPDNILIFSLDLNVKVNAKLTDFGSSRNVNLLMTNMTFTKGVGTPKYMAPETLDRMKYKRPADIYSFAITMYECFIWGVAFPKSEFQYSWNIVDFVASGKRRQKPGFVTDNQFEIITECWKQQPADRPPIEDVVEKLEKL</sequence>
<keyword evidence="8" id="KW-1185">Reference proteome</keyword>
<keyword evidence="7" id="KW-0808">Transferase</keyword>
<keyword evidence="1" id="KW-0723">Serine/threonine-protein kinase</keyword>
<dbReference type="PROSITE" id="PS00107">
    <property type="entry name" value="PROTEIN_KINASE_ATP"/>
    <property type="match status" value="1"/>
</dbReference>
<dbReference type="PROSITE" id="PS50011">
    <property type="entry name" value="PROTEIN_KINASE_DOM"/>
    <property type="match status" value="1"/>
</dbReference>
<dbReference type="KEGG" id="eiv:EIN_217900"/>
<dbReference type="GeneID" id="14894309"/>
<dbReference type="Gene3D" id="1.10.510.10">
    <property type="entry name" value="Transferase(Phosphotransferase) domain 1"/>
    <property type="match status" value="1"/>
</dbReference>
<dbReference type="InterPro" id="IPR011009">
    <property type="entry name" value="Kinase-like_dom_sf"/>
</dbReference>
<dbReference type="EC" id="2.7.11.25" evidence="7"/>
<evidence type="ECO:0000256" key="3">
    <source>
        <dbReference type="ARBA" id="ARBA00022840"/>
    </source>
</evidence>
<dbReference type="InterPro" id="IPR053215">
    <property type="entry name" value="TKL_Ser/Thr_kinase"/>
</dbReference>
<dbReference type="InterPro" id="IPR009030">
    <property type="entry name" value="Growth_fac_rcpt_cys_sf"/>
</dbReference>
<dbReference type="SUPFAM" id="SSF57184">
    <property type="entry name" value="Growth factor receptor domain"/>
    <property type="match status" value="3"/>
</dbReference>
<dbReference type="GO" id="GO:0004709">
    <property type="term" value="F:MAP kinase kinase kinase activity"/>
    <property type="evidence" value="ECO:0007669"/>
    <property type="project" value="UniProtKB-EC"/>
</dbReference>
<feature type="transmembrane region" description="Helical" evidence="5">
    <location>
        <begin position="1513"/>
        <end position="1538"/>
    </location>
</feature>
<dbReference type="InterPro" id="IPR017441">
    <property type="entry name" value="Protein_kinase_ATP_BS"/>
</dbReference>
<dbReference type="InterPro" id="IPR006212">
    <property type="entry name" value="Furin_repeat"/>
</dbReference>
<evidence type="ECO:0000259" key="6">
    <source>
        <dbReference type="PROSITE" id="PS50011"/>
    </source>
</evidence>
<dbReference type="PANTHER" id="PTHR45756:SF1">
    <property type="entry name" value="PROTEIN KINASE DOMAIN CONTAINING PROTEIN"/>
    <property type="match status" value="1"/>
</dbReference>
<dbReference type="InterPro" id="IPR000719">
    <property type="entry name" value="Prot_kinase_dom"/>
</dbReference>
<accession>L7FQS2</accession>
<reference evidence="7 8" key="1">
    <citation type="submission" date="2012-10" db="EMBL/GenBank/DDBJ databases">
        <authorList>
            <person name="Zafar N."/>
            <person name="Inman J."/>
            <person name="Hall N."/>
            <person name="Lorenzi H."/>
            <person name="Caler E."/>
        </authorList>
    </citation>
    <scope>NUCLEOTIDE SEQUENCE [LARGE SCALE GENOMIC DNA]</scope>
    <source>
        <strain evidence="7 8">IP1</strain>
    </source>
</reference>
<evidence type="ECO:0000256" key="2">
    <source>
        <dbReference type="ARBA" id="ARBA00022741"/>
    </source>
</evidence>
<keyword evidence="2 4" id="KW-0547">Nucleotide-binding</keyword>
<dbReference type="InterPro" id="IPR008271">
    <property type="entry name" value="Ser/Thr_kinase_AS"/>
</dbReference>